<dbReference type="SUPFAM" id="SSF53335">
    <property type="entry name" value="S-adenosyl-L-methionine-dependent methyltransferases"/>
    <property type="match status" value="1"/>
</dbReference>
<protein>
    <recommendedName>
        <fullName evidence="3">Methyltransferase domain-containing protein</fullName>
    </recommendedName>
</protein>
<evidence type="ECO:0000313" key="2">
    <source>
        <dbReference type="Proteomes" id="UP000001299"/>
    </source>
</evidence>
<dbReference type="EMBL" id="CP001810">
    <property type="protein sequence ID" value="ADL33251.1"/>
    <property type="molecule type" value="Genomic_DNA"/>
</dbReference>
<dbReference type="eggNOG" id="COG4122">
    <property type="taxonomic scope" value="Bacteria"/>
</dbReference>
<reference evidence="1 2" key="1">
    <citation type="journal article" date="2010" name="PLoS ONE">
        <title>The glycobiome of the rumen bacterium Butyrivibrio proteoclasticus B316(T) highlights adaptation to a polysaccharide-rich environment.</title>
        <authorList>
            <person name="Kelly W.J."/>
            <person name="Leahy S.C."/>
            <person name="Altermann E."/>
            <person name="Yeoman C.J."/>
            <person name="Dunne J.C."/>
            <person name="Kong Z."/>
            <person name="Pacheco D.M."/>
            <person name="Li D."/>
            <person name="Noel S.J."/>
            <person name="Moon C.D."/>
            <person name="Cookson A.L."/>
            <person name="Attwood G.T."/>
        </authorList>
    </citation>
    <scope>NUCLEOTIDE SEQUENCE [LARGE SCALE GENOMIC DNA]</scope>
    <source>
        <strain evidence="2">ATCC 51982 / DSM 14932 / B316</strain>
    </source>
</reference>
<dbReference type="STRING" id="515622.bpr_I0504"/>
<evidence type="ECO:0008006" key="3">
    <source>
        <dbReference type="Google" id="ProtNLM"/>
    </source>
</evidence>
<dbReference type="AlphaFoldDB" id="E0S050"/>
<accession>E0S050</accession>
<dbReference type="InterPro" id="IPR029063">
    <property type="entry name" value="SAM-dependent_MTases_sf"/>
</dbReference>
<gene>
    <name evidence="1" type="ordered locus">bpr_I0504</name>
</gene>
<dbReference type="RefSeq" id="WP_013279908.1">
    <property type="nucleotide sequence ID" value="NC_014387.1"/>
</dbReference>
<keyword evidence="2" id="KW-1185">Reference proteome</keyword>
<name>E0S050_BUTPB</name>
<evidence type="ECO:0000313" key="1">
    <source>
        <dbReference type="EMBL" id="ADL33251.1"/>
    </source>
</evidence>
<sequence>MDLEERLSQLENLVSAQSNLMIENHGKLSELLWANVYHDSIRGCSWFPEGGLPCWPGRGAVGYQYMYVMFRILNELQPQSILELGMGQSTRLIGQYIKTRDNAKDYIHYCVEHDENWANIFSTQFELDKSRSEVVILPLDKVSFTDEQNNIRDTIIYKGFFEHFNSKTFDIISIDGPFGFGDPLFSRIDTIDILPHCLNDNFCIIVDDCQRDGERNTAEAMIAKLQEYGVDCEYTVYAGEKEMYIITSKSWSFLCNM</sequence>
<dbReference type="KEGG" id="bpb:bpr_I0504"/>
<organism evidence="1 2">
    <name type="scientific">Butyrivibrio proteoclasticus (strain ATCC 51982 / DSM 14932 / B316)</name>
    <name type="common">Clostridium proteoclasticum</name>
    <dbReference type="NCBI Taxonomy" id="515622"/>
    <lineage>
        <taxon>Bacteria</taxon>
        <taxon>Bacillati</taxon>
        <taxon>Bacillota</taxon>
        <taxon>Clostridia</taxon>
        <taxon>Lachnospirales</taxon>
        <taxon>Lachnospiraceae</taxon>
        <taxon>Butyrivibrio</taxon>
    </lineage>
</organism>
<dbReference type="HOGENOM" id="CLU_1080440_0_0_9"/>
<dbReference type="Gene3D" id="3.40.50.150">
    <property type="entry name" value="Vaccinia Virus protein VP39"/>
    <property type="match status" value="1"/>
</dbReference>
<proteinExistence type="predicted"/>
<dbReference type="Proteomes" id="UP000001299">
    <property type="component" value="Chromosome 1"/>
</dbReference>